<evidence type="ECO:0000256" key="1">
    <source>
        <dbReference type="SAM" id="Phobius"/>
    </source>
</evidence>
<keyword evidence="1" id="KW-0812">Transmembrane</keyword>
<name>A0A1Q3BTW5_CEPFO</name>
<keyword evidence="1" id="KW-0472">Membrane</keyword>
<reference evidence="3" key="1">
    <citation type="submission" date="2016-04" db="EMBL/GenBank/DDBJ databases">
        <title>Cephalotus genome sequencing.</title>
        <authorList>
            <person name="Fukushima K."/>
            <person name="Hasebe M."/>
            <person name="Fang X."/>
        </authorList>
    </citation>
    <scope>NUCLEOTIDE SEQUENCE [LARGE SCALE GENOMIC DNA]</scope>
    <source>
        <strain evidence="3">cv. St1</strain>
    </source>
</reference>
<dbReference type="Proteomes" id="UP000187406">
    <property type="component" value="Unassembled WGS sequence"/>
</dbReference>
<dbReference type="EMBL" id="BDDD01000910">
    <property type="protein sequence ID" value="GAV71400.1"/>
    <property type="molecule type" value="Genomic_DNA"/>
</dbReference>
<dbReference type="AlphaFoldDB" id="A0A1Q3BTW5"/>
<keyword evidence="1" id="KW-1133">Transmembrane helix</keyword>
<comment type="caution">
    <text evidence="2">The sequence shown here is derived from an EMBL/GenBank/DDBJ whole genome shotgun (WGS) entry which is preliminary data.</text>
</comment>
<evidence type="ECO:0000313" key="2">
    <source>
        <dbReference type="EMBL" id="GAV71400.1"/>
    </source>
</evidence>
<evidence type="ECO:0000313" key="3">
    <source>
        <dbReference type="Proteomes" id="UP000187406"/>
    </source>
</evidence>
<feature type="transmembrane region" description="Helical" evidence="1">
    <location>
        <begin position="114"/>
        <end position="144"/>
    </location>
</feature>
<organism evidence="2 3">
    <name type="scientific">Cephalotus follicularis</name>
    <name type="common">Albany pitcher plant</name>
    <dbReference type="NCBI Taxonomy" id="3775"/>
    <lineage>
        <taxon>Eukaryota</taxon>
        <taxon>Viridiplantae</taxon>
        <taxon>Streptophyta</taxon>
        <taxon>Embryophyta</taxon>
        <taxon>Tracheophyta</taxon>
        <taxon>Spermatophyta</taxon>
        <taxon>Magnoliopsida</taxon>
        <taxon>eudicotyledons</taxon>
        <taxon>Gunneridae</taxon>
        <taxon>Pentapetalae</taxon>
        <taxon>rosids</taxon>
        <taxon>fabids</taxon>
        <taxon>Oxalidales</taxon>
        <taxon>Cephalotaceae</taxon>
        <taxon>Cephalotus</taxon>
    </lineage>
</organism>
<sequence length="233" mass="26021">MHLGLRLCTERGLSITSVELDSLLIVNCFNDQRDPPWTIEYILRDCKNLIPPNASISHATGKAMGLQIDWQPMATLVKALLFLTGILCLPRALLHTRLTSRVSLSIDLPSLPSLLVSFCCYGLSVLQVIYLFCMLVLLFAYVFTSVSEGFIFSKGKTYALPYTVVKSSTSGEYSVHMGKSYALPTVFGLPSLRDESIFCRGKFYTLPHPPLPRSRYLSPGRFIYKMFLSSASD</sequence>
<protein>
    <submittedName>
        <fullName evidence="2">Uncharacterized protein</fullName>
    </submittedName>
</protein>
<keyword evidence="3" id="KW-1185">Reference proteome</keyword>
<gene>
    <name evidence="2" type="ORF">CFOL_v3_14894</name>
</gene>
<dbReference type="InParanoid" id="A0A1Q3BTW5"/>
<accession>A0A1Q3BTW5</accession>
<proteinExistence type="predicted"/>